<feature type="compositionally biased region" description="Pro residues" evidence="1">
    <location>
        <begin position="1"/>
        <end position="11"/>
    </location>
</feature>
<feature type="region of interest" description="Disordered" evidence="1">
    <location>
        <begin position="1"/>
        <end position="33"/>
    </location>
</feature>
<keyword evidence="4" id="KW-1185">Reference proteome</keyword>
<feature type="region of interest" description="Disordered" evidence="1">
    <location>
        <begin position="76"/>
        <end position="101"/>
    </location>
</feature>
<name>A0A4D6MSH2_VIGUN</name>
<accession>A0A4D6MSH2</accession>
<dbReference type="EMBL" id="CP039352">
    <property type="protein sequence ID" value="QCE03572.1"/>
    <property type="molecule type" value="Genomic_DNA"/>
</dbReference>
<reference evidence="3 4" key="1">
    <citation type="submission" date="2019-04" db="EMBL/GenBank/DDBJ databases">
        <title>An improved genome assembly and genetic linkage map for asparagus bean, Vigna unguiculata ssp. sesquipedialis.</title>
        <authorList>
            <person name="Xia Q."/>
            <person name="Zhang R."/>
            <person name="Dong Y."/>
        </authorList>
    </citation>
    <scope>NUCLEOTIDE SEQUENCE [LARGE SCALE GENOMIC DNA]</scope>
    <source>
        <tissue evidence="3">Leaf</tissue>
    </source>
</reference>
<dbReference type="Proteomes" id="UP000501690">
    <property type="component" value="Linkage Group LG8"/>
</dbReference>
<evidence type="ECO:0000313" key="2">
    <source>
        <dbReference type="EMBL" id="QCE03571.1"/>
    </source>
</evidence>
<protein>
    <submittedName>
        <fullName evidence="3">Uncharacterized protein</fullName>
    </submittedName>
</protein>
<evidence type="ECO:0000256" key="1">
    <source>
        <dbReference type="SAM" id="MobiDB-lite"/>
    </source>
</evidence>
<sequence length="133" mass="14879">MPQPQPPPRLRPSPHPRRPSPHRASHHLLAPHRRPANLRQHLCANVFSVALSPFIIALPPPFELMPELHYSTVEASKIRSSQRKRRRTRTFPIAPPPSYSSHCHCRCTLPFTSCNQLLEPATPAPPSTTAASS</sequence>
<organism evidence="3 4">
    <name type="scientific">Vigna unguiculata</name>
    <name type="common">Cowpea</name>
    <dbReference type="NCBI Taxonomy" id="3917"/>
    <lineage>
        <taxon>Eukaryota</taxon>
        <taxon>Viridiplantae</taxon>
        <taxon>Streptophyta</taxon>
        <taxon>Embryophyta</taxon>
        <taxon>Tracheophyta</taxon>
        <taxon>Spermatophyta</taxon>
        <taxon>Magnoliopsida</taxon>
        <taxon>eudicotyledons</taxon>
        <taxon>Gunneridae</taxon>
        <taxon>Pentapetalae</taxon>
        <taxon>rosids</taxon>
        <taxon>fabids</taxon>
        <taxon>Fabales</taxon>
        <taxon>Fabaceae</taxon>
        <taxon>Papilionoideae</taxon>
        <taxon>50 kb inversion clade</taxon>
        <taxon>NPAAA clade</taxon>
        <taxon>indigoferoid/millettioid clade</taxon>
        <taxon>Phaseoleae</taxon>
        <taxon>Vigna</taxon>
    </lineage>
</organism>
<dbReference type="EMBL" id="CP039352">
    <property type="protein sequence ID" value="QCE03571.1"/>
    <property type="molecule type" value="Genomic_DNA"/>
</dbReference>
<feature type="compositionally biased region" description="Basic residues" evidence="1">
    <location>
        <begin position="80"/>
        <end position="89"/>
    </location>
</feature>
<gene>
    <name evidence="2" type="ORF">DEO72_LG8g1596</name>
    <name evidence="3" type="ORF">DEO72_LG8g1597</name>
</gene>
<proteinExistence type="predicted"/>
<dbReference type="AlphaFoldDB" id="A0A4D6MSH2"/>
<evidence type="ECO:0000313" key="3">
    <source>
        <dbReference type="EMBL" id="QCE03572.1"/>
    </source>
</evidence>
<evidence type="ECO:0000313" key="4">
    <source>
        <dbReference type="Proteomes" id="UP000501690"/>
    </source>
</evidence>
<feature type="compositionally biased region" description="Basic residues" evidence="1">
    <location>
        <begin position="12"/>
        <end position="33"/>
    </location>
</feature>